<dbReference type="RefSeq" id="WP_307339837.1">
    <property type="nucleotide sequence ID" value="NZ_JAUSUQ010000008.1"/>
</dbReference>
<keyword evidence="1" id="KW-0812">Transmembrane</keyword>
<reference evidence="2 3" key="1">
    <citation type="submission" date="2023-07" db="EMBL/GenBank/DDBJ databases">
        <title>Genomic Encyclopedia of Type Strains, Phase IV (KMG-IV): sequencing the most valuable type-strain genomes for metagenomic binning, comparative biology and taxonomic classification.</title>
        <authorList>
            <person name="Goeker M."/>
        </authorList>
    </citation>
    <scope>NUCLEOTIDE SEQUENCE [LARGE SCALE GENOMIC DNA]</scope>
    <source>
        <strain evidence="2 3">DSM 17740</strain>
    </source>
</reference>
<comment type="caution">
    <text evidence="2">The sequence shown here is derived from an EMBL/GenBank/DDBJ whole genome shotgun (WGS) entry which is preliminary data.</text>
</comment>
<organism evidence="2 3">
    <name type="scientific">Caldalkalibacillus uzonensis</name>
    <dbReference type="NCBI Taxonomy" id="353224"/>
    <lineage>
        <taxon>Bacteria</taxon>
        <taxon>Bacillati</taxon>
        <taxon>Bacillota</taxon>
        <taxon>Bacilli</taxon>
        <taxon>Bacillales</taxon>
        <taxon>Bacillaceae</taxon>
        <taxon>Caldalkalibacillus</taxon>
    </lineage>
</organism>
<accession>A0ABU0CT63</accession>
<proteinExistence type="predicted"/>
<dbReference type="EMBL" id="JAUSUQ010000008">
    <property type="protein sequence ID" value="MDQ0339608.1"/>
    <property type="molecule type" value="Genomic_DNA"/>
</dbReference>
<feature type="transmembrane region" description="Helical" evidence="1">
    <location>
        <begin position="7"/>
        <end position="26"/>
    </location>
</feature>
<dbReference type="Proteomes" id="UP001232445">
    <property type="component" value="Unassembled WGS sequence"/>
</dbReference>
<keyword evidence="1" id="KW-0472">Membrane</keyword>
<protein>
    <submittedName>
        <fullName evidence="2">Uncharacterized protein</fullName>
    </submittedName>
</protein>
<keyword evidence="3" id="KW-1185">Reference proteome</keyword>
<keyword evidence="1" id="KW-1133">Transmembrane helix</keyword>
<name>A0ABU0CT63_9BACI</name>
<sequence>MKRLIIGILYLMGLLIIIISVAQYTMPKKVWVSTPLYSAQGQEEPTALVHALEGLTYAAYNGEESELNQLDEKKHEVLLAQLSYLADHQEPEAYLTRDAFYVLYVYRQWWQWYVDLVKGSVSVIIEEETVQPRKVYLTQTEVISEPIIRETDGNDCEEGRQRGMSAIEVQGPIFKVEFDSDSYELVQESKLSLQVEVEEQLTLKYDRGSLSFTLAERSTQVVISEVMAALFTIDPEIKLTYGTVELWNNRLEDEPTLEVFDFIPAAADDIVGRYKSRAIVRDVKMKAKHQQYDYSIYEPEGKGTVTRVPVHEVSKPFYVKLENHFTYDEHASESFYYTYWLNLKY</sequence>
<evidence type="ECO:0000256" key="1">
    <source>
        <dbReference type="SAM" id="Phobius"/>
    </source>
</evidence>
<gene>
    <name evidence="2" type="ORF">J2S00_002396</name>
</gene>
<evidence type="ECO:0000313" key="2">
    <source>
        <dbReference type="EMBL" id="MDQ0339608.1"/>
    </source>
</evidence>
<evidence type="ECO:0000313" key="3">
    <source>
        <dbReference type="Proteomes" id="UP001232445"/>
    </source>
</evidence>